<gene>
    <name evidence="3" type="ORF">CATMQ487_25920</name>
</gene>
<feature type="chain" id="PRO_5045555503" evidence="2">
    <location>
        <begin position="30"/>
        <end position="329"/>
    </location>
</feature>
<dbReference type="Pfam" id="PF03401">
    <property type="entry name" value="TctC"/>
    <property type="match status" value="1"/>
</dbReference>
<dbReference type="SUPFAM" id="SSF53850">
    <property type="entry name" value="Periplasmic binding protein-like II"/>
    <property type="match status" value="1"/>
</dbReference>
<dbReference type="Proteomes" id="UP001057498">
    <property type="component" value="Chromosome"/>
</dbReference>
<feature type="signal peptide" evidence="2">
    <location>
        <begin position="1"/>
        <end position="29"/>
    </location>
</feature>
<keyword evidence="4" id="KW-1185">Reference proteome</keyword>
<dbReference type="CDD" id="cd07012">
    <property type="entry name" value="PBP2_Bug_TTT"/>
    <property type="match status" value="1"/>
</dbReference>
<dbReference type="Gene3D" id="3.40.190.10">
    <property type="entry name" value="Periplasmic binding protein-like II"/>
    <property type="match status" value="1"/>
</dbReference>
<evidence type="ECO:0000256" key="1">
    <source>
        <dbReference type="ARBA" id="ARBA00006987"/>
    </source>
</evidence>
<evidence type="ECO:0000313" key="3">
    <source>
        <dbReference type="EMBL" id="BDI05622.1"/>
    </source>
</evidence>
<proteinExistence type="inferred from homology"/>
<dbReference type="RefSeq" id="WP_251968992.1">
    <property type="nucleotide sequence ID" value="NZ_AP025730.1"/>
</dbReference>
<name>A0ABN6PPS6_9BURK</name>
<evidence type="ECO:0000256" key="2">
    <source>
        <dbReference type="SAM" id="SignalP"/>
    </source>
</evidence>
<dbReference type="PROSITE" id="PS51318">
    <property type="entry name" value="TAT"/>
    <property type="match status" value="1"/>
</dbReference>
<reference evidence="3" key="1">
    <citation type="submission" date="2022-04" db="EMBL/GenBank/DDBJ databases">
        <title>Whole genome sequence of Sphaerotilus sp. FB-5.</title>
        <authorList>
            <person name="Takeda M."/>
            <person name="Narihara S."/>
            <person name="Akimoto M."/>
            <person name="Akimoto R."/>
            <person name="Nishiyashiki S."/>
            <person name="Murakami T."/>
        </authorList>
    </citation>
    <scope>NUCLEOTIDE SEQUENCE</scope>
    <source>
        <strain evidence="3">FB-5</strain>
    </source>
</reference>
<sequence length="329" mass="34234">MKTLRPNRRTALLALMAAAGAATTGPAAAQEYPSKPLKIIAPFPAGTGPDANTREIAAELAKVLGQSVVVENKPGASTTIGMAAGAAAAPDGYTLVMGSTTSMSVVPHLYNKVPYRHDKDFVPISVVGLLNTALTANVGVKENTAKELIARLKTNPDAVVAGTQGVGSYSHLAGEWFAAGAGLKMRFIPYATTSPYTDLIGGQVQVIFDALPAAIGNVRAGKLKILALTGKARHPKFPDVPTFAEAGITNYSPTAWIGLFAPAGTPKPVVDKLADAMQKAASQNPALIEKWQSYGGELKAMTPEAFAAFLKEDNALWGQAISRAGIKLD</sequence>
<protein>
    <submittedName>
        <fullName evidence="3">MFS transporter</fullName>
    </submittedName>
</protein>
<comment type="similarity">
    <text evidence="1">Belongs to the UPF0065 (bug) family.</text>
</comment>
<dbReference type="Gene3D" id="3.40.190.150">
    <property type="entry name" value="Bordetella uptake gene, domain 1"/>
    <property type="match status" value="1"/>
</dbReference>
<dbReference type="PIRSF" id="PIRSF017082">
    <property type="entry name" value="YflP"/>
    <property type="match status" value="1"/>
</dbReference>
<keyword evidence="2" id="KW-0732">Signal</keyword>
<dbReference type="PANTHER" id="PTHR42928:SF5">
    <property type="entry name" value="BLR1237 PROTEIN"/>
    <property type="match status" value="1"/>
</dbReference>
<evidence type="ECO:0000313" key="4">
    <source>
        <dbReference type="Proteomes" id="UP001057498"/>
    </source>
</evidence>
<organism evidence="3 4">
    <name type="scientific">Sphaerotilus microaerophilus</name>
    <dbReference type="NCBI Taxonomy" id="2914710"/>
    <lineage>
        <taxon>Bacteria</taxon>
        <taxon>Pseudomonadati</taxon>
        <taxon>Pseudomonadota</taxon>
        <taxon>Betaproteobacteria</taxon>
        <taxon>Burkholderiales</taxon>
        <taxon>Sphaerotilaceae</taxon>
        <taxon>Sphaerotilus</taxon>
    </lineage>
</organism>
<dbReference type="InterPro" id="IPR006311">
    <property type="entry name" value="TAT_signal"/>
</dbReference>
<dbReference type="InterPro" id="IPR042100">
    <property type="entry name" value="Bug_dom1"/>
</dbReference>
<accession>A0ABN6PPS6</accession>
<dbReference type="EMBL" id="AP025730">
    <property type="protein sequence ID" value="BDI05622.1"/>
    <property type="molecule type" value="Genomic_DNA"/>
</dbReference>
<dbReference type="PANTHER" id="PTHR42928">
    <property type="entry name" value="TRICARBOXYLATE-BINDING PROTEIN"/>
    <property type="match status" value="1"/>
</dbReference>
<dbReference type="InterPro" id="IPR005064">
    <property type="entry name" value="BUG"/>
</dbReference>